<evidence type="ECO:0000256" key="2">
    <source>
        <dbReference type="SAM" id="MobiDB-lite"/>
    </source>
</evidence>
<dbReference type="InParanoid" id="A0A0G4F835"/>
<feature type="compositionally biased region" description="Pro residues" evidence="2">
    <location>
        <begin position="99"/>
        <end position="111"/>
    </location>
</feature>
<evidence type="ECO:0000313" key="3">
    <source>
        <dbReference type="EMBL" id="CEM08878.1"/>
    </source>
</evidence>
<feature type="region of interest" description="Disordered" evidence="2">
    <location>
        <begin position="245"/>
        <end position="322"/>
    </location>
</feature>
<feature type="region of interest" description="Disordered" evidence="2">
    <location>
        <begin position="78"/>
        <end position="123"/>
    </location>
</feature>
<gene>
    <name evidence="3" type="ORF">Vbra_8901</name>
</gene>
<keyword evidence="1" id="KW-0175">Coiled coil</keyword>
<proteinExistence type="predicted"/>
<feature type="compositionally biased region" description="Pro residues" evidence="2">
    <location>
        <begin position="261"/>
        <end position="278"/>
    </location>
</feature>
<dbReference type="AlphaFoldDB" id="A0A0G4F835"/>
<dbReference type="Proteomes" id="UP000041254">
    <property type="component" value="Unassembled WGS sequence"/>
</dbReference>
<organism evidence="3 4">
    <name type="scientific">Vitrella brassicaformis (strain CCMP3155)</name>
    <dbReference type="NCBI Taxonomy" id="1169540"/>
    <lineage>
        <taxon>Eukaryota</taxon>
        <taxon>Sar</taxon>
        <taxon>Alveolata</taxon>
        <taxon>Colpodellida</taxon>
        <taxon>Vitrellaceae</taxon>
        <taxon>Vitrella</taxon>
    </lineage>
</organism>
<sequence>MQALSLLDVAGESIDRLIAASQERQHSSVSLRASLDEMLAERGRTVVGLARAGREAPAQVPAGGDQVIDKRERSCLVGQSQPFQDSPVPSTHTRQPPAYWRPPPPPSPPPVNEQHQRGRQQRLSYHDTSIWRAPRDDSYHCRVVSEPPERLEDPGQPRPRARGTVDEGMVVVGASDAEACSTILPDLAASGHHPVRHFREETRAWPSQLFMGERKAPVQQQQQPTAARHDVPSGVGIRLMRVGHETQKPPARYTDTDAVPSPLPPSPPLPPSRRPLSPPFICQRCGHDVGRAGQPYERTRGRSTTTSRAAAEPQGGGGYRRPPTAFSSPIMSAFDGIDGLAPTAENAAMIGLLKECKRLEKQIVQQNSLIAKLESEVELLSQQEADINTSAHTSYTRAKARPPRWSLR</sequence>
<evidence type="ECO:0000256" key="1">
    <source>
        <dbReference type="SAM" id="Coils"/>
    </source>
</evidence>
<dbReference type="EMBL" id="CDMY01000388">
    <property type="protein sequence ID" value="CEM08878.1"/>
    <property type="molecule type" value="Genomic_DNA"/>
</dbReference>
<name>A0A0G4F835_VITBC</name>
<feature type="coiled-coil region" evidence="1">
    <location>
        <begin position="356"/>
        <end position="390"/>
    </location>
</feature>
<keyword evidence="4" id="KW-1185">Reference proteome</keyword>
<feature type="compositionally biased region" description="Low complexity" evidence="2">
    <location>
        <begin position="302"/>
        <end position="311"/>
    </location>
</feature>
<accession>A0A0G4F835</accession>
<dbReference type="VEuPathDB" id="CryptoDB:Vbra_8901"/>
<feature type="compositionally biased region" description="Polar residues" evidence="2">
    <location>
        <begin position="78"/>
        <end position="94"/>
    </location>
</feature>
<protein>
    <submittedName>
        <fullName evidence="3">Uncharacterized protein</fullName>
    </submittedName>
</protein>
<evidence type="ECO:0000313" key="4">
    <source>
        <dbReference type="Proteomes" id="UP000041254"/>
    </source>
</evidence>
<reference evidence="3 4" key="1">
    <citation type="submission" date="2014-11" db="EMBL/GenBank/DDBJ databases">
        <authorList>
            <person name="Zhu J."/>
            <person name="Qi W."/>
            <person name="Song R."/>
        </authorList>
    </citation>
    <scope>NUCLEOTIDE SEQUENCE [LARGE SCALE GENOMIC DNA]</scope>
</reference>